<dbReference type="EMBL" id="CP093365">
    <property type="protein sequence ID" value="UQS83959.1"/>
    <property type="molecule type" value="Genomic_DNA"/>
</dbReference>
<organism evidence="4 5">
    <name type="scientific">Bombilactobacillus thymidiniphilus</name>
    <dbReference type="NCBI Taxonomy" id="2923363"/>
    <lineage>
        <taxon>Bacteria</taxon>
        <taxon>Bacillati</taxon>
        <taxon>Bacillota</taxon>
        <taxon>Bacilli</taxon>
        <taxon>Lactobacillales</taxon>
        <taxon>Lactobacillaceae</taxon>
        <taxon>Bombilactobacillus</taxon>
    </lineage>
</organism>
<keyword evidence="2" id="KW-0012">Acyltransferase</keyword>
<dbReference type="CDD" id="cd04301">
    <property type="entry name" value="NAT_SF"/>
    <property type="match status" value="2"/>
</dbReference>
<dbReference type="PANTHER" id="PTHR43877">
    <property type="entry name" value="AMINOALKYLPHOSPHONATE N-ACETYLTRANSFERASE-RELATED-RELATED"/>
    <property type="match status" value="1"/>
</dbReference>
<dbReference type="InterPro" id="IPR050832">
    <property type="entry name" value="Bact_Acetyltransf"/>
</dbReference>
<dbReference type="SUPFAM" id="SSF55729">
    <property type="entry name" value="Acyl-CoA N-acyltransferases (Nat)"/>
    <property type="match status" value="1"/>
</dbReference>
<evidence type="ECO:0000256" key="2">
    <source>
        <dbReference type="ARBA" id="ARBA00023315"/>
    </source>
</evidence>
<reference evidence="4 5" key="1">
    <citation type="journal article" date="2022" name="Int. J. Syst. Evol. Microbiol.">
        <title>Apilactobacillus apisilvae sp. nov., Nicolia spurrieriana gen. nov. sp. nov., Bombilactobacillus folatiphilus sp. nov. and Bombilactobacillus thymidiniphilus sp. nov., four new lactic acid bacterial isolates from stingless bees Tetragonula carbonaria and Austroplebeia australis.</title>
        <authorList>
            <person name="Oliphant S.A."/>
            <person name="Watson-Haigh N.S."/>
            <person name="Sumby K.M."/>
            <person name="Gardner J."/>
            <person name="Groom S."/>
            <person name="Jiranek V."/>
        </authorList>
    </citation>
    <scope>NUCLEOTIDE SEQUENCE [LARGE SCALE GENOMIC DNA]</scope>
    <source>
        <strain evidence="4 5">SG4_A1</strain>
    </source>
</reference>
<feature type="domain" description="N-acetyltransferase" evidence="3">
    <location>
        <begin position="4"/>
        <end position="145"/>
    </location>
</feature>
<dbReference type="Pfam" id="PF00583">
    <property type="entry name" value="Acetyltransf_1"/>
    <property type="match status" value="2"/>
</dbReference>
<dbReference type="Proteomes" id="UP000831947">
    <property type="component" value="Chromosome"/>
</dbReference>
<feature type="domain" description="N-acetyltransferase" evidence="3">
    <location>
        <begin position="157"/>
        <end position="290"/>
    </location>
</feature>
<dbReference type="Gene3D" id="3.40.630.30">
    <property type="match status" value="2"/>
</dbReference>
<evidence type="ECO:0000259" key="3">
    <source>
        <dbReference type="PROSITE" id="PS51186"/>
    </source>
</evidence>
<evidence type="ECO:0000313" key="4">
    <source>
        <dbReference type="EMBL" id="UQS83959.1"/>
    </source>
</evidence>
<name>A0ABY4PDV5_9LACO</name>
<evidence type="ECO:0000256" key="1">
    <source>
        <dbReference type="ARBA" id="ARBA00022679"/>
    </source>
</evidence>
<protein>
    <submittedName>
        <fullName evidence="4">GNAT family N-acetyltransferase</fullName>
    </submittedName>
</protein>
<dbReference type="RefSeq" id="WP_249513144.1">
    <property type="nucleotide sequence ID" value="NZ_CP093365.1"/>
</dbReference>
<dbReference type="InterPro" id="IPR016181">
    <property type="entry name" value="Acyl_CoA_acyltransferase"/>
</dbReference>
<keyword evidence="1" id="KW-0808">Transferase</keyword>
<evidence type="ECO:0000313" key="5">
    <source>
        <dbReference type="Proteomes" id="UP000831947"/>
    </source>
</evidence>
<accession>A0ABY4PDV5</accession>
<dbReference type="InterPro" id="IPR000182">
    <property type="entry name" value="GNAT_dom"/>
</dbReference>
<dbReference type="PROSITE" id="PS51186">
    <property type="entry name" value="GNAT"/>
    <property type="match status" value="2"/>
</dbReference>
<proteinExistence type="predicted"/>
<gene>
    <name evidence="4" type="ORF">MOO47_01870</name>
</gene>
<sequence>MQITSVTKLNPAQTTAVNELLQVVHQYDHTFRDPYLSNQFNYFAEMPTFLLAYQADYLVGMAMIYADEEPKAGMVDLYINVAPQFRRQGVGRQLLATIKIILQQYGYQHWQYISEQNFLNANPAFLTHEQLTIPEIEYQLSLNLAQNSHRSMEQSELTTGELKAEQIVMVATLEQQAFGNDLVVSQKYITSGLKDPATIQFVLQRGTEVVGYCAINAESEYYFFDLFIAPKDQHRGYGTIFMQQMLDKLQQKAAKRCVIGVVGDNTPALNLYQKSGFAIETKIVYLQEAK</sequence>
<keyword evidence="5" id="KW-1185">Reference proteome</keyword>